<feature type="non-terminal residue" evidence="2">
    <location>
        <position position="1"/>
    </location>
</feature>
<protein>
    <submittedName>
        <fullName evidence="2">Uncharacterized protein</fullName>
    </submittedName>
</protein>
<organism evidence="2 3">
    <name type="scientific">Eragrostis curvula</name>
    <name type="common">weeping love grass</name>
    <dbReference type="NCBI Taxonomy" id="38414"/>
    <lineage>
        <taxon>Eukaryota</taxon>
        <taxon>Viridiplantae</taxon>
        <taxon>Streptophyta</taxon>
        <taxon>Embryophyta</taxon>
        <taxon>Tracheophyta</taxon>
        <taxon>Spermatophyta</taxon>
        <taxon>Magnoliopsida</taxon>
        <taxon>Liliopsida</taxon>
        <taxon>Poales</taxon>
        <taxon>Poaceae</taxon>
        <taxon>PACMAD clade</taxon>
        <taxon>Chloridoideae</taxon>
        <taxon>Eragrostideae</taxon>
        <taxon>Eragrostidinae</taxon>
        <taxon>Eragrostis</taxon>
    </lineage>
</organism>
<evidence type="ECO:0000256" key="1">
    <source>
        <dbReference type="SAM" id="MobiDB-lite"/>
    </source>
</evidence>
<keyword evidence="3" id="KW-1185">Reference proteome</keyword>
<feature type="compositionally biased region" description="Low complexity" evidence="1">
    <location>
        <begin position="21"/>
        <end position="48"/>
    </location>
</feature>
<feature type="region of interest" description="Disordered" evidence="1">
    <location>
        <begin position="21"/>
        <end position="54"/>
    </location>
</feature>
<feature type="compositionally biased region" description="Pro residues" evidence="1">
    <location>
        <begin position="212"/>
        <end position="223"/>
    </location>
</feature>
<reference evidence="2 3" key="1">
    <citation type="journal article" date="2019" name="Sci. Rep.">
        <title>A high-quality genome of Eragrostis curvula grass provides insights into Poaceae evolution and supports new strategies to enhance forage quality.</title>
        <authorList>
            <person name="Carballo J."/>
            <person name="Santos B.A.C.M."/>
            <person name="Zappacosta D."/>
            <person name="Garbus I."/>
            <person name="Selva J.P."/>
            <person name="Gallo C.A."/>
            <person name="Diaz A."/>
            <person name="Albertini E."/>
            <person name="Caccamo M."/>
            <person name="Echenique V."/>
        </authorList>
    </citation>
    <scope>NUCLEOTIDE SEQUENCE [LARGE SCALE GENOMIC DNA]</scope>
    <source>
        <strain evidence="3">cv. Victoria</strain>
        <tissue evidence="2">Leaf</tissue>
    </source>
</reference>
<dbReference type="EMBL" id="RWGY01000039">
    <property type="protein sequence ID" value="TVU09147.1"/>
    <property type="molecule type" value="Genomic_DNA"/>
</dbReference>
<gene>
    <name evidence="2" type="ORF">EJB05_42588</name>
</gene>
<dbReference type="Proteomes" id="UP000324897">
    <property type="component" value="Chromosome 3"/>
</dbReference>
<name>A0A5J9TD40_9POAL</name>
<feature type="region of interest" description="Disordered" evidence="1">
    <location>
        <begin position="203"/>
        <end position="223"/>
    </location>
</feature>
<evidence type="ECO:0000313" key="3">
    <source>
        <dbReference type="Proteomes" id="UP000324897"/>
    </source>
</evidence>
<evidence type="ECO:0000313" key="2">
    <source>
        <dbReference type="EMBL" id="TVU09147.1"/>
    </source>
</evidence>
<comment type="caution">
    <text evidence="2">The sequence shown here is derived from an EMBL/GenBank/DDBJ whole genome shotgun (WGS) entry which is preliminary data.</text>
</comment>
<dbReference type="Gramene" id="TVU09147">
    <property type="protein sequence ID" value="TVU09147"/>
    <property type="gene ID" value="EJB05_42588"/>
</dbReference>
<proteinExistence type="predicted"/>
<accession>A0A5J9TD40</accession>
<dbReference type="AlphaFoldDB" id="A0A5J9TD40"/>
<sequence length="223" mass="22899">MAAPAASTSAEAAPVVAALTETGSSALSGPSRPRLSSTTPPLPQSTSGAPTDVDVLRVQGPDGQERVHNEPAERQLWGVIGQHQGQAIHALETALRLIKAMGAPTQELSKLSRAKSNCIRFQESERVPASVYLSTVPLAPVKFPLPPASTSSACNRLPRRRQPSSSSIYGVAASSVFPAAPRSSMTGRVPAAVEVATSFAQTPPSSAAASFPAPPLPATAVPP</sequence>